<reference evidence="1 2" key="1">
    <citation type="journal article" date="2022" name="bioRxiv">
        <title>The genome of the oomycete Peronosclerospora sorghi, a cosmopolitan pathogen of maize and sorghum, is inflated with dispersed pseudogenes.</title>
        <authorList>
            <person name="Fletcher K."/>
            <person name="Martin F."/>
            <person name="Isakeit T."/>
            <person name="Cavanaugh K."/>
            <person name="Magill C."/>
            <person name="Michelmore R."/>
        </authorList>
    </citation>
    <scope>NUCLEOTIDE SEQUENCE [LARGE SCALE GENOMIC DNA]</scope>
    <source>
        <strain evidence="1">P6</strain>
    </source>
</reference>
<evidence type="ECO:0000313" key="1">
    <source>
        <dbReference type="EMBL" id="KAI9918625.1"/>
    </source>
</evidence>
<sequence length="246" mass="28278">MAIPNSTSSHDVEREMDLARNGVSNLKQDAPSMSSQEATTNAEERAFPGAVGQLAHQLKQKVLELLQQFRLHWWRREYNNAETAFVVVNLHKEQKLFESPTYAAWFKRVYKKYPEDPDTDVIKTLFSRVPAAKGDAELAQMLLKAFHTPGKKMALKTYEALLSFWEKQDKSSVDVYQLLKLDKVKTDEDLLTEPLVPIWVDYAVRLIKKEESDKASKLRSLYASLPDAVVTNYKTQYLRLIGKKIE</sequence>
<keyword evidence="2" id="KW-1185">Reference proteome</keyword>
<dbReference type="EMBL" id="CM047591">
    <property type="protein sequence ID" value="KAI9918625.1"/>
    <property type="molecule type" value="Genomic_DNA"/>
</dbReference>
<accession>A0ACC0WIE0</accession>
<protein>
    <submittedName>
        <fullName evidence="1">Uncharacterized protein</fullName>
    </submittedName>
</protein>
<organism evidence="1 2">
    <name type="scientific">Peronosclerospora sorghi</name>
    <dbReference type="NCBI Taxonomy" id="230839"/>
    <lineage>
        <taxon>Eukaryota</taxon>
        <taxon>Sar</taxon>
        <taxon>Stramenopiles</taxon>
        <taxon>Oomycota</taxon>
        <taxon>Peronosporomycetes</taxon>
        <taxon>Peronosporales</taxon>
        <taxon>Peronosporaceae</taxon>
        <taxon>Peronosclerospora</taxon>
    </lineage>
</organism>
<name>A0ACC0WIE0_9STRA</name>
<gene>
    <name evidence="1" type="ORF">PsorP6_011869</name>
</gene>
<proteinExistence type="predicted"/>
<evidence type="ECO:0000313" key="2">
    <source>
        <dbReference type="Proteomes" id="UP001163321"/>
    </source>
</evidence>
<dbReference type="Proteomes" id="UP001163321">
    <property type="component" value="Chromosome 12"/>
</dbReference>
<comment type="caution">
    <text evidence="1">The sequence shown here is derived from an EMBL/GenBank/DDBJ whole genome shotgun (WGS) entry which is preliminary data.</text>
</comment>